<dbReference type="InterPro" id="IPR029063">
    <property type="entry name" value="SAM-dependent_MTases_sf"/>
</dbReference>
<dbReference type="Proteomes" id="UP001239462">
    <property type="component" value="Unassembled WGS sequence"/>
</dbReference>
<name>A0ABT7PGH8_9BACT</name>
<evidence type="ECO:0000313" key="1">
    <source>
        <dbReference type="EMBL" id="MDM4015587.1"/>
    </source>
</evidence>
<reference evidence="1 2" key="1">
    <citation type="submission" date="2023-06" db="EMBL/GenBank/DDBJ databases">
        <title>Roseiconus lacunae JC819 isolated from Gulf of Mannar region, Tamil Nadu.</title>
        <authorList>
            <person name="Pk S."/>
            <person name="Ch S."/>
            <person name="Ch V.R."/>
        </authorList>
    </citation>
    <scope>NUCLEOTIDE SEQUENCE [LARGE SCALE GENOMIC DNA]</scope>
    <source>
        <strain evidence="1 2">JC819</strain>
    </source>
</reference>
<keyword evidence="2" id="KW-1185">Reference proteome</keyword>
<protein>
    <recommendedName>
        <fullName evidence="3">Class I SAM-dependent methyltransferase</fullName>
    </recommendedName>
</protein>
<accession>A0ABT7PGH8</accession>
<sequence length="172" mass="18691">MSLVAMNLEPILLEPQFGPLPENIAAWIAAAATRAKGVDCFDYVPSNPEVLYGYIRSTPGRSYCEWGSGIGIGVGIAALLGKSASGIEIDEELVHRSRGLFQSHSIDAHVTQGSYLDLQISPKMKTGAEVVYAYCWPGQVNELLRRFVETMPRGSTLLLAEGAERITPLRLV</sequence>
<dbReference type="SUPFAM" id="SSF53335">
    <property type="entry name" value="S-adenosyl-L-methionine-dependent methyltransferases"/>
    <property type="match status" value="1"/>
</dbReference>
<gene>
    <name evidence="1" type="ORF">QTN89_09120</name>
</gene>
<evidence type="ECO:0000313" key="2">
    <source>
        <dbReference type="Proteomes" id="UP001239462"/>
    </source>
</evidence>
<proteinExistence type="predicted"/>
<dbReference type="RefSeq" id="WP_289163092.1">
    <property type="nucleotide sequence ID" value="NZ_JASZZN010000005.1"/>
</dbReference>
<evidence type="ECO:0008006" key="3">
    <source>
        <dbReference type="Google" id="ProtNLM"/>
    </source>
</evidence>
<comment type="caution">
    <text evidence="1">The sequence shown here is derived from an EMBL/GenBank/DDBJ whole genome shotgun (WGS) entry which is preliminary data.</text>
</comment>
<organism evidence="1 2">
    <name type="scientific">Roseiconus lacunae</name>
    <dbReference type="NCBI Taxonomy" id="2605694"/>
    <lineage>
        <taxon>Bacteria</taxon>
        <taxon>Pseudomonadati</taxon>
        <taxon>Planctomycetota</taxon>
        <taxon>Planctomycetia</taxon>
        <taxon>Pirellulales</taxon>
        <taxon>Pirellulaceae</taxon>
        <taxon>Roseiconus</taxon>
    </lineage>
</organism>
<dbReference type="Gene3D" id="3.40.50.150">
    <property type="entry name" value="Vaccinia Virus protein VP39"/>
    <property type="match status" value="1"/>
</dbReference>
<dbReference type="EMBL" id="JASZZN010000005">
    <property type="protein sequence ID" value="MDM4015587.1"/>
    <property type="molecule type" value="Genomic_DNA"/>
</dbReference>